<dbReference type="AlphaFoldDB" id="A0A2K5DL14"/>
<dbReference type="Ensembl" id="ENSANAT00000039536.1">
    <property type="protein sequence ID" value="ENSANAP00000021648.1"/>
    <property type="gene ID" value="ENSANAG00000028625.1"/>
</dbReference>
<dbReference type="InterPro" id="IPR011012">
    <property type="entry name" value="Longin-like_dom_sf"/>
</dbReference>
<dbReference type="Gene3D" id="3.30.450.60">
    <property type="match status" value="1"/>
</dbReference>
<protein>
    <recommendedName>
        <fullName evidence="3">AP complex mu/sigma subunit domain-containing protein</fullName>
    </recommendedName>
</protein>
<name>A0A2K5DL14_AOTNA</name>
<dbReference type="SUPFAM" id="SSF64356">
    <property type="entry name" value="SNARE-like"/>
    <property type="match status" value="1"/>
</dbReference>
<dbReference type="GeneTree" id="ENSGT00960000192292"/>
<reference evidence="1" key="2">
    <citation type="submission" date="2025-09" db="UniProtKB">
        <authorList>
            <consortium name="Ensembl"/>
        </authorList>
    </citation>
    <scope>IDENTIFICATION</scope>
</reference>
<organism evidence="1 2">
    <name type="scientific">Aotus nancymaae</name>
    <name type="common">Ma's night monkey</name>
    <dbReference type="NCBI Taxonomy" id="37293"/>
    <lineage>
        <taxon>Eukaryota</taxon>
        <taxon>Metazoa</taxon>
        <taxon>Chordata</taxon>
        <taxon>Craniata</taxon>
        <taxon>Vertebrata</taxon>
        <taxon>Euteleostomi</taxon>
        <taxon>Mammalia</taxon>
        <taxon>Eutheria</taxon>
        <taxon>Euarchontoglires</taxon>
        <taxon>Primates</taxon>
        <taxon>Haplorrhini</taxon>
        <taxon>Platyrrhini</taxon>
        <taxon>Aotidae</taxon>
        <taxon>Aotus</taxon>
    </lineage>
</organism>
<sequence>MIQAILVFNNHGKPRLVRFYQRFVSAARLHHAPSGVPLPRPSSLAARHPGAPLFGHLGVNHRAPAQFTYLKGTIQC</sequence>
<proteinExistence type="predicted"/>
<evidence type="ECO:0008006" key="3">
    <source>
        <dbReference type="Google" id="ProtNLM"/>
    </source>
</evidence>
<dbReference type="STRING" id="37293.ENSANAP00000021648"/>
<accession>A0A2K5DL14</accession>
<dbReference type="Proteomes" id="UP000233020">
    <property type="component" value="Unplaced"/>
</dbReference>
<evidence type="ECO:0000313" key="1">
    <source>
        <dbReference type="Ensembl" id="ENSANAP00000021648.1"/>
    </source>
</evidence>
<keyword evidence="2" id="KW-1185">Reference proteome</keyword>
<reference evidence="1" key="1">
    <citation type="submission" date="2025-08" db="UniProtKB">
        <authorList>
            <consortium name="Ensembl"/>
        </authorList>
    </citation>
    <scope>IDENTIFICATION</scope>
</reference>
<evidence type="ECO:0000313" key="2">
    <source>
        <dbReference type="Proteomes" id="UP000233020"/>
    </source>
</evidence>